<gene>
    <name evidence="2" type="ORF">DP202_11060</name>
</gene>
<evidence type="ECO:0000313" key="2">
    <source>
        <dbReference type="EMBL" id="RAZ67406.1"/>
    </source>
</evidence>
<reference evidence="2 3" key="1">
    <citation type="submission" date="2018-06" db="EMBL/GenBank/DDBJ databases">
        <title>ACT-28, a chromosomally-encoded AmpC with carbapenemase activity from Enterobacter kobei.</title>
        <authorList>
            <person name="Jousset A.B."/>
            <person name="Oueslati S."/>
            <person name="Bernabeu S."/>
            <person name="Takissian J."/>
            <person name="Creton E."/>
            <person name="Vogel A."/>
            <person name="Cotellon G."/>
            <person name="Bonnin R.A."/>
            <person name="Dortet L."/>
            <person name="Naas T."/>
        </authorList>
    </citation>
    <scope>NUCLEOTIDE SEQUENCE [LARGE SCALE GENOMIC DNA]</scope>
    <source>
        <strain evidence="2 3">99B3</strain>
    </source>
</reference>
<accession>A0A330GC88</accession>
<name>A0A330GC88_ENTCL</name>
<dbReference type="Proteomes" id="UP000251576">
    <property type="component" value="Unassembled WGS sequence"/>
</dbReference>
<proteinExistence type="predicted"/>
<feature type="transmembrane region" description="Helical" evidence="1">
    <location>
        <begin position="21"/>
        <end position="48"/>
    </location>
</feature>
<evidence type="ECO:0000256" key="1">
    <source>
        <dbReference type="SAM" id="Phobius"/>
    </source>
</evidence>
<keyword evidence="1" id="KW-0472">Membrane</keyword>
<dbReference type="AlphaFoldDB" id="A0A330GC88"/>
<sequence length="74" mass="8583">MPFCPQKDVRDILANLMDNSAYLFFICLTNPAFFMSFFAEFMYAITVILRCDGALLWMINFPLKLSPAMTLMTR</sequence>
<keyword evidence="1" id="KW-0812">Transmembrane</keyword>
<dbReference type="EMBL" id="QMDH01000016">
    <property type="protein sequence ID" value="RAZ67406.1"/>
    <property type="molecule type" value="Genomic_DNA"/>
</dbReference>
<organism evidence="2 3">
    <name type="scientific">Enterobacter cloacae</name>
    <dbReference type="NCBI Taxonomy" id="550"/>
    <lineage>
        <taxon>Bacteria</taxon>
        <taxon>Pseudomonadati</taxon>
        <taxon>Pseudomonadota</taxon>
        <taxon>Gammaproteobacteria</taxon>
        <taxon>Enterobacterales</taxon>
        <taxon>Enterobacteriaceae</taxon>
        <taxon>Enterobacter</taxon>
        <taxon>Enterobacter cloacae complex</taxon>
    </lineage>
</organism>
<evidence type="ECO:0000313" key="3">
    <source>
        <dbReference type="Proteomes" id="UP000251576"/>
    </source>
</evidence>
<comment type="caution">
    <text evidence="2">The sequence shown here is derived from an EMBL/GenBank/DDBJ whole genome shotgun (WGS) entry which is preliminary data.</text>
</comment>
<protein>
    <submittedName>
        <fullName evidence="2">Uncharacterized protein</fullName>
    </submittedName>
</protein>
<keyword evidence="1" id="KW-1133">Transmembrane helix</keyword>